<accession>A0A8J2K0V5</accession>
<gene>
    <name evidence="1" type="ORF">AFUS01_LOCUS16364</name>
</gene>
<feature type="non-terminal residue" evidence="1">
    <location>
        <position position="1"/>
    </location>
</feature>
<sequence length="17" mass="1816">EDSVIHPRGLVDPGHST</sequence>
<reference evidence="1" key="1">
    <citation type="submission" date="2021-06" db="EMBL/GenBank/DDBJ databases">
        <authorList>
            <person name="Hodson N. C."/>
            <person name="Mongue J. A."/>
            <person name="Jaron S. K."/>
        </authorList>
    </citation>
    <scope>NUCLEOTIDE SEQUENCE</scope>
</reference>
<evidence type="ECO:0000313" key="2">
    <source>
        <dbReference type="Proteomes" id="UP000708208"/>
    </source>
</evidence>
<dbReference type="AlphaFoldDB" id="A0A8J2K0V5"/>
<keyword evidence="2" id="KW-1185">Reference proteome</keyword>
<proteinExistence type="predicted"/>
<comment type="caution">
    <text evidence="1">The sequence shown here is derived from an EMBL/GenBank/DDBJ whole genome shotgun (WGS) entry which is preliminary data.</text>
</comment>
<name>A0A8J2K0V5_9HEXA</name>
<organism evidence="1 2">
    <name type="scientific">Allacma fusca</name>
    <dbReference type="NCBI Taxonomy" id="39272"/>
    <lineage>
        <taxon>Eukaryota</taxon>
        <taxon>Metazoa</taxon>
        <taxon>Ecdysozoa</taxon>
        <taxon>Arthropoda</taxon>
        <taxon>Hexapoda</taxon>
        <taxon>Collembola</taxon>
        <taxon>Symphypleona</taxon>
        <taxon>Sminthuridae</taxon>
        <taxon>Allacma</taxon>
    </lineage>
</organism>
<protein>
    <submittedName>
        <fullName evidence="1">Uncharacterized protein</fullName>
    </submittedName>
</protein>
<evidence type="ECO:0000313" key="1">
    <source>
        <dbReference type="EMBL" id="CAG7727528.1"/>
    </source>
</evidence>
<dbReference type="Proteomes" id="UP000708208">
    <property type="component" value="Unassembled WGS sequence"/>
</dbReference>
<dbReference type="EMBL" id="CAJVCH010149795">
    <property type="protein sequence ID" value="CAG7727528.1"/>
    <property type="molecule type" value="Genomic_DNA"/>
</dbReference>